<dbReference type="STRING" id="868595.Desca_1604"/>
<dbReference type="CDD" id="cd01041">
    <property type="entry name" value="Rubrerythrin"/>
    <property type="match status" value="1"/>
</dbReference>
<dbReference type="eggNOG" id="COG1592">
    <property type="taxonomic scope" value="Bacteria"/>
</dbReference>
<organism evidence="8 9">
    <name type="scientific">Desulfotomaculum nigrificans (strain DSM 14880 / VKM B-2319 / CO-1-SRB)</name>
    <name type="common">Desulfotomaculum carboxydivorans</name>
    <dbReference type="NCBI Taxonomy" id="868595"/>
    <lineage>
        <taxon>Bacteria</taxon>
        <taxon>Bacillati</taxon>
        <taxon>Bacillota</taxon>
        <taxon>Clostridia</taxon>
        <taxon>Eubacteriales</taxon>
        <taxon>Desulfotomaculaceae</taxon>
        <taxon>Desulfotomaculum</taxon>
    </lineage>
</organism>
<dbReference type="CDD" id="cd00729">
    <property type="entry name" value="rubredoxin_SM"/>
    <property type="match status" value="1"/>
</dbReference>
<dbReference type="PANTHER" id="PTHR43865">
    <property type="entry name" value="RUBRERYTHRIN-RELATED"/>
    <property type="match status" value="1"/>
</dbReference>
<dbReference type="GO" id="GO:0016491">
    <property type="term" value="F:oxidoreductase activity"/>
    <property type="evidence" value="ECO:0007669"/>
    <property type="project" value="InterPro"/>
</dbReference>
<dbReference type="InterPro" id="IPR052364">
    <property type="entry name" value="Rubrerythrin"/>
</dbReference>
<protein>
    <submittedName>
        <fullName evidence="8">Rubrerythrin</fullName>
    </submittedName>
</protein>
<evidence type="ECO:0000259" key="6">
    <source>
        <dbReference type="PROSITE" id="PS50903"/>
    </source>
</evidence>
<dbReference type="InterPro" id="IPR024934">
    <property type="entry name" value="Rubredoxin-like_dom"/>
</dbReference>
<dbReference type="AlphaFoldDB" id="F6B732"/>
<gene>
    <name evidence="8" type="ordered locus">Desca_1604</name>
</gene>
<dbReference type="Proteomes" id="UP000009226">
    <property type="component" value="Chromosome"/>
</dbReference>
<keyword evidence="9" id="KW-1185">Reference proteome</keyword>
<dbReference type="InterPro" id="IPR009078">
    <property type="entry name" value="Ferritin-like_SF"/>
</dbReference>
<evidence type="ECO:0000256" key="1">
    <source>
        <dbReference type="ARBA" id="ARBA00001965"/>
    </source>
</evidence>
<name>F6B732_DESCC</name>
<evidence type="ECO:0000259" key="7">
    <source>
        <dbReference type="PROSITE" id="PS50905"/>
    </source>
</evidence>
<accession>F6B732</accession>
<dbReference type="FunFam" id="2.20.28.10:FF:000018">
    <property type="entry name" value="Rubrerythrin"/>
    <property type="match status" value="1"/>
</dbReference>
<feature type="domain" description="Rubredoxin-like" evidence="6">
    <location>
        <begin position="162"/>
        <end position="196"/>
    </location>
</feature>
<dbReference type="HOGENOM" id="CLU_095256_0_0_9"/>
<dbReference type="Pfam" id="PF21349">
    <property type="entry name" value="RUBY_RBDX"/>
    <property type="match status" value="1"/>
</dbReference>
<evidence type="ECO:0000256" key="2">
    <source>
        <dbReference type="ARBA" id="ARBA00022448"/>
    </source>
</evidence>
<dbReference type="SUPFAM" id="SSF47240">
    <property type="entry name" value="Ferritin-like"/>
    <property type="match status" value="1"/>
</dbReference>
<dbReference type="InterPro" id="IPR009040">
    <property type="entry name" value="Ferritin-like_diiron"/>
</dbReference>
<dbReference type="PROSITE" id="PS50905">
    <property type="entry name" value="FERRITIN_LIKE"/>
    <property type="match status" value="1"/>
</dbReference>
<dbReference type="Pfam" id="PF02915">
    <property type="entry name" value="Rubrerythrin"/>
    <property type="match status" value="1"/>
</dbReference>
<dbReference type="InterPro" id="IPR003251">
    <property type="entry name" value="Rr_diiron-bd_dom"/>
</dbReference>
<sequence>MKERNEELLQRKSILILDRGGLKMELKGSKTEANLKAAFAGESQARNKYTYWASAAKKEGYEQIAGIFLETADNEKEHAKRLFKFLNGITDTKTHLKEAAAGENYEYTNMYVEFEKIAREEGFDEIADVFREIGEVEAEHEKRFLALLKNIEEGKVFKRDQEVKWKCRNCGYVHVGKEAPEVCPACAHPQAYYELLCENY</sequence>
<dbReference type="KEGG" id="dca:Desca_1604"/>
<dbReference type="Gene3D" id="2.20.28.10">
    <property type="match status" value="1"/>
</dbReference>
<dbReference type="InterPro" id="IPR012347">
    <property type="entry name" value="Ferritin-like"/>
</dbReference>
<reference evidence="8" key="1">
    <citation type="submission" date="2011-05" db="EMBL/GenBank/DDBJ databases">
        <title>Complete sequence of Desulfotomaculum carboxydivorans CO-1-SRB.</title>
        <authorList>
            <consortium name="US DOE Joint Genome Institute"/>
            <person name="Lucas S."/>
            <person name="Han J."/>
            <person name="Lapidus A."/>
            <person name="Cheng J.-F."/>
            <person name="Goodwin L."/>
            <person name="Pitluck S."/>
            <person name="Peters L."/>
            <person name="Mikhailova N."/>
            <person name="Lu M."/>
            <person name="Han C."/>
            <person name="Tapia R."/>
            <person name="Land M."/>
            <person name="Hauser L."/>
            <person name="Kyrpides N."/>
            <person name="Ivanova N."/>
            <person name="Pagani I."/>
            <person name="Stams A."/>
            <person name="Plugge C."/>
            <person name="Muyzer G."/>
            <person name="Kuever J."/>
            <person name="Parshina S."/>
            <person name="Ivanova A."/>
            <person name="Nazina T."/>
            <person name="Woyke T."/>
        </authorList>
    </citation>
    <scope>NUCLEOTIDE SEQUENCE [LARGE SCALE GENOMIC DNA]</scope>
    <source>
        <strain evidence="8">CO-1-SRB</strain>
    </source>
</reference>
<dbReference type="Gene3D" id="1.20.1260.10">
    <property type="match status" value="1"/>
</dbReference>
<dbReference type="InterPro" id="IPR048574">
    <property type="entry name" value="RUBY_RBDX"/>
</dbReference>
<keyword evidence="4" id="KW-0249">Electron transport</keyword>
<evidence type="ECO:0000256" key="4">
    <source>
        <dbReference type="ARBA" id="ARBA00022982"/>
    </source>
</evidence>
<dbReference type="NCBIfam" id="NF045767">
    <property type="entry name" value="RuberyRbr"/>
    <property type="match status" value="1"/>
</dbReference>
<dbReference type="GO" id="GO:0005506">
    <property type="term" value="F:iron ion binding"/>
    <property type="evidence" value="ECO:0007669"/>
    <property type="project" value="InterPro"/>
</dbReference>
<dbReference type="PROSITE" id="PS50903">
    <property type="entry name" value="RUBREDOXIN_LIKE"/>
    <property type="match status" value="1"/>
</dbReference>
<comment type="cofactor">
    <cofactor evidence="1">
        <name>Fe(3+)</name>
        <dbReference type="ChEBI" id="CHEBI:29034"/>
    </cofactor>
</comment>
<dbReference type="EMBL" id="CP002736">
    <property type="protein sequence ID" value="AEF94457.1"/>
    <property type="molecule type" value="Genomic_DNA"/>
</dbReference>
<proteinExistence type="predicted"/>
<evidence type="ECO:0000313" key="8">
    <source>
        <dbReference type="EMBL" id="AEF94457.1"/>
    </source>
</evidence>
<feature type="domain" description="Ferritin-like diiron" evidence="7">
    <location>
        <begin position="25"/>
        <end position="155"/>
    </location>
</feature>
<dbReference type="PANTHER" id="PTHR43865:SF1">
    <property type="entry name" value="RUBRERYTHRIN-RELATED"/>
    <property type="match status" value="1"/>
</dbReference>
<evidence type="ECO:0000313" key="9">
    <source>
        <dbReference type="Proteomes" id="UP000009226"/>
    </source>
</evidence>
<keyword evidence="3" id="KW-0479">Metal-binding</keyword>
<keyword evidence="2" id="KW-0813">Transport</keyword>
<dbReference type="SUPFAM" id="SSF57802">
    <property type="entry name" value="Rubredoxin-like"/>
    <property type="match status" value="1"/>
</dbReference>
<evidence type="ECO:0000256" key="3">
    <source>
        <dbReference type="ARBA" id="ARBA00022723"/>
    </source>
</evidence>
<keyword evidence="5" id="KW-0408">Iron</keyword>
<evidence type="ECO:0000256" key="5">
    <source>
        <dbReference type="ARBA" id="ARBA00023004"/>
    </source>
</evidence>